<feature type="region of interest" description="Disordered" evidence="1">
    <location>
        <begin position="159"/>
        <end position="187"/>
    </location>
</feature>
<dbReference type="HOGENOM" id="CLU_1116135_0_0_1"/>
<feature type="compositionally biased region" description="Polar residues" evidence="1">
    <location>
        <begin position="177"/>
        <end position="186"/>
    </location>
</feature>
<evidence type="ECO:0000313" key="3">
    <source>
        <dbReference type="Proteomes" id="UP000053263"/>
    </source>
</evidence>
<keyword evidence="3" id="KW-1185">Reference proteome</keyword>
<accession>A0A0C9SK19</accession>
<reference evidence="2 3" key="1">
    <citation type="submission" date="2014-06" db="EMBL/GenBank/DDBJ databases">
        <title>Evolutionary Origins and Diversification of the Mycorrhizal Mutualists.</title>
        <authorList>
            <consortium name="DOE Joint Genome Institute"/>
            <consortium name="Mycorrhizal Genomics Consortium"/>
            <person name="Kohler A."/>
            <person name="Kuo A."/>
            <person name="Nagy L.G."/>
            <person name="Floudas D."/>
            <person name="Copeland A."/>
            <person name="Barry K.W."/>
            <person name="Cichocki N."/>
            <person name="Veneault-Fourrey C."/>
            <person name="LaButti K."/>
            <person name="Lindquist E.A."/>
            <person name="Lipzen A."/>
            <person name="Lundell T."/>
            <person name="Morin E."/>
            <person name="Murat C."/>
            <person name="Riley R."/>
            <person name="Ohm R."/>
            <person name="Sun H."/>
            <person name="Tunlid A."/>
            <person name="Henrissat B."/>
            <person name="Grigoriev I.V."/>
            <person name="Hibbett D.S."/>
            <person name="Martin F."/>
        </authorList>
    </citation>
    <scope>NUCLEOTIDE SEQUENCE [LARGE SCALE GENOMIC DNA]</scope>
    <source>
        <strain evidence="2 3">FD-325 SS-3</strain>
    </source>
</reference>
<sequence length="249" mass="27361">MSIKPTSAARKTNKATKSKMPNARNEYERTLRRVVPKLGPSPAEQSQLRTAAAAALSEHNDRSSDACPTMDTEPLFLPDPSDDEVDNKDWLRSRSTPPPALLTGSSPARGGVADDCAHLFDPSFLPTEAAADTVAALNSADEDSEEEVNQLLSLGYRPHSPKYAEDSDTEALRMSSDHTPPTTSPMFSPDVLTHSSFVTISQVFYELTWKLTTLPMSLSRVSWTNRIYAWRIPQVLAVFARKLTTLLLG</sequence>
<dbReference type="Proteomes" id="UP000053263">
    <property type="component" value="Unassembled WGS sequence"/>
</dbReference>
<feature type="region of interest" description="Disordered" evidence="1">
    <location>
        <begin position="1"/>
        <end position="108"/>
    </location>
</feature>
<gene>
    <name evidence="2" type="ORF">PLICRDRAFT_180862</name>
</gene>
<evidence type="ECO:0000256" key="1">
    <source>
        <dbReference type="SAM" id="MobiDB-lite"/>
    </source>
</evidence>
<dbReference type="AlphaFoldDB" id="A0A0C9SK19"/>
<evidence type="ECO:0000313" key="2">
    <source>
        <dbReference type="EMBL" id="KII82966.1"/>
    </source>
</evidence>
<proteinExistence type="predicted"/>
<organism evidence="2 3">
    <name type="scientific">Plicaturopsis crispa FD-325 SS-3</name>
    <dbReference type="NCBI Taxonomy" id="944288"/>
    <lineage>
        <taxon>Eukaryota</taxon>
        <taxon>Fungi</taxon>
        <taxon>Dikarya</taxon>
        <taxon>Basidiomycota</taxon>
        <taxon>Agaricomycotina</taxon>
        <taxon>Agaricomycetes</taxon>
        <taxon>Agaricomycetidae</taxon>
        <taxon>Amylocorticiales</taxon>
        <taxon>Amylocorticiaceae</taxon>
        <taxon>Plicatura</taxon>
        <taxon>Plicaturopsis crispa</taxon>
    </lineage>
</organism>
<name>A0A0C9SK19_PLICR</name>
<dbReference type="EMBL" id="KN832592">
    <property type="protein sequence ID" value="KII82966.1"/>
    <property type="molecule type" value="Genomic_DNA"/>
</dbReference>
<protein>
    <submittedName>
        <fullName evidence="2">Uncharacterized protein</fullName>
    </submittedName>
</protein>